<accession>A0A2S8SVL2</accession>
<dbReference type="GO" id="GO:0043022">
    <property type="term" value="F:ribosome binding"/>
    <property type="evidence" value="ECO:0007669"/>
    <property type="project" value="InterPro"/>
</dbReference>
<dbReference type="InterPro" id="IPR011033">
    <property type="entry name" value="PRC_barrel-like_sf"/>
</dbReference>
<dbReference type="HAMAP" id="MF_00014">
    <property type="entry name" value="Ribosome_mat_RimM"/>
    <property type="match status" value="1"/>
</dbReference>
<keyword evidence="1" id="KW-0143">Chaperone</keyword>
<dbReference type="EMBL" id="NIGF01000003">
    <property type="protein sequence ID" value="PQV64822.1"/>
    <property type="molecule type" value="Genomic_DNA"/>
</dbReference>
<dbReference type="RefSeq" id="WP_123580345.1">
    <property type="nucleotide sequence ID" value="NZ_NIGF01000003.1"/>
</dbReference>
<dbReference type="InterPro" id="IPR011961">
    <property type="entry name" value="RimM"/>
</dbReference>
<dbReference type="AlphaFoldDB" id="A0A2S8SVL2"/>
<dbReference type="GO" id="GO:0042274">
    <property type="term" value="P:ribosomal small subunit biogenesis"/>
    <property type="evidence" value="ECO:0007669"/>
    <property type="project" value="UniProtKB-UniRule"/>
</dbReference>
<protein>
    <recommendedName>
        <fullName evidence="1">Ribosome maturation factor RimM</fullName>
    </recommendedName>
</protein>
<organism evidence="3 4">
    <name type="scientific">Abditibacterium utsteinense</name>
    <dbReference type="NCBI Taxonomy" id="1960156"/>
    <lineage>
        <taxon>Bacteria</taxon>
        <taxon>Pseudomonadati</taxon>
        <taxon>Abditibacteriota</taxon>
        <taxon>Abditibacteriia</taxon>
        <taxon>Abditibacteriales</taxon>
        <taxon>Abditibacteriaceae</taxon>
        <taxon>Abditibacterium</taxon>
    </lineage>
</organism>
<feature type="domain" description="Ribosome maturation factor RimM PRC barrel" evidence="2">
    <location>
        <begin position="103"/>
        <end position="161"/>
    </location>
</feature>
<evidence type="ECO:0000313" key="4">
    <source>
        <dbReference type="Proteomes" id="UP000237684"/>
    </source>
</evidence>
<comment type="domain">
    <text evidence="1">The PRC barrel domain binds ribosomal protein uS19.</text>
</comment>
<keyword evidence="1" id="KW-0698">rRNA processing</keyword>
<evidence type="ECO:0000256" key="1">
    <source>
        <dbReference type="HAMAP-Rule" id="MF_00014"/>
    </source>
</evidence>
<proteinExistence type="inferred from homology"/>
<dbReference type="GO" id="GO:0005840">
    <property type="term" value="C:ribosome"/>
    <property type="evidence" value="ECO:0007669"/>
    <property type="project" value="InterPro"/>
</dbReference>
<dbReference type="InParanoid" id="A0A2S8SVL2"/>
<sequence>MLDDISSWDVLVGRIKGRWDKASLRIVPFSEAKDRFAAGAKLCAEIGGKRTLLDIKTSRAKDGGWICDCGLLSTEIAESLIGAQLFIDRSMREETKDGEFYVDELFGVRVVSESGVEMGEIEEVIETPNHDVYVTNLAMIPAHPDFIVSRDIPQKMIVVRDVPGLLNDSE</sequence>
<dbReference type="SUPFAM" id="SSF50346">
    <property type="entry name" value="PRC-barrel domain"/>
    <property type="match status" value="1"/>
</dbReference>
<dbReference type="InterPro" id="IPR056792">
    <property type="entry name" value="PRC_RimM"/>
</dbReference>
<comment type="similarity">
    <text evidence="1">Belongs to the RimM family.</text>
</comment>
<dbReference type="Pfam" id="PF24986">
    <property type="entry name" value="PRC_RimM"/>
    <property type="match status" value="1"/>
</dbReference>
<keyword evidence="4" id="KW-1185">Reference proteome</keyword>
<keyword evidence="1" id="KW-0963">Cytoplasm</keyword>
<evidence type="ECO:0000313" key="3">
    <source>
        <dbReference type="EMBL" id="PQV64822.1"/>
    </source>
</evidence>
<dbReference type="FunCoup" id="A0A2S8SVL2">
    <property type="interactions" value="332"/>
</dbReference>
<keyword evidence="1" id="KW-0690">Ribosome biogenesis</keyword>
<dbReference type="GO" id="GO:0006364">
    <property type="term" value="P:rRNA processing"/>
    <property type="evidence" value="ECO:0007669"/>
    <property type="project" value="UniProtKB-UniRule"/>
</dbReference>
<dbReference type="NCBIfam" id="TIGR02273">
    <property type="entry name" value="16S_RimM"/>
    <property type="match status" value="1"/>
</dbReference>
<dbReference type="PANTHER" id="PTHR33692:SF1">
    <property type="entry name" value="RIBOSOME MATURATION FACTOR RIMM"/>
    <property type="match status" value="1"/>
</dbReference>
<dbReference type="PANTHER" id="PTHR33692">
    <property type="entry name" value="RIBOSOME MATURATION FACTOR RIMM"/>
    <property type="match status" value="1"/>
</dbReference>
<comment type="subunit">
    <text evidence="1">Binds ribosomal protein uS19.</text>
</comment>
<comment type="subcellular location">
    <subcellularLocation>
        <location evidence="1">Cytoplasm</location>
    </subcellularLocation>
</comment>
<reference evidence="3 4" key="1">
    <citation type="journal article" date="2018" name="Syst. Appl. Microbiol.">
        <title>Abditibacterium utsteinense sp. nov., the first cultivated member of candidate phylum FBP, isolated from ice-free Antarctic soil samples.</title>
        <authorList>
            <person name="Tahon G."/>
            <person name="Tytgat B."/>
            <person name="Lebbe L."/>
            <person name="Carlier A."/>
            <person name="Willems A."/>
        </authorList>
    </citation>
    <scope>NUCLEOTIDE SEQUENCE [LARGE SCALE GENOMIC DNA]</scope>
    <source>
        <strain evidence="3 4">LMG 29911</strain>
    </source>
</reference>
<name>A0A2S8SVL2_9BACT</name>
<dbReference type="Proteomes" id="UP000237684">
    <property type="component" value="Unassembled WGS sequence"/>
</dbReference>
<dbReference type="GO" id="GO:0005737">
    <property type="term" value="C:cytoplasm"/>
    <property type="evidence" value="ECO:0007669"/>
    <property type="project" value="UniProtKB-SubCell"/>
</dbReference>
<dbReference type="OrthoDB" id="9810331at2"/>
<evidence type="ECO:0000259" key="2">
    <source>
        <dbReference type="Pfam" id="PF24986"/>
    </source>
</evidence>
<comment type="function">
    <text evidence="1">An accessory protein needed during the final step in the assembly of 30S ribosomal subunit, possibly for assembly of the head region. Essential for efficient processing of 16S rRNA. May be needed both before and after RbfA during the maturation of 16S rRNA. It has affinity for free ribosomal 30S subunits but not for 70S ribosomes.</text>
</comment>
<dbReference type="Gene3D" id="2.30.30.240">
    <property type="entry name" value="PRC-barrel domain"/>
    <property type="match status" value="1"/>
</dbReference>
<comment type="caution">
    <text evidence="3">The sequence shown here is derived from an EMBL/GenBank/DDBJ whole genome shotgun (WGS) entry which is preliminary data.</text>
</comment>
<gene>
    <name evidence="1" type="primary">rimM</name>
    <name evidence="3" type="ORF">B1R32_10389</name>
</gene>